<proteinExistence type="inferred from homology"/>
<dbReference type="InterPro" id="IPR007272">
    <property type="entry name" value="Sulf_transp_TsuA/YedE"/>
</dbReference>
<dbReference type="Proteomes" id="UP000238426">
    <property type="component" value="Unassembled WGS sequence"/>
</dbReference>
<dbReference type="PANTHER" id="PTHR30574">
    <property type="entry name" value="INNER MEMBRANE PROTEIN YEDE"/>
    <property type="match status" value="1"/>
</dbReference>
<gene>
    <name evidence="10" type="ORF">C7H52_11390</name>
</gene>
<comment type="caution">
    <text evidence="10">The sequence shown here is derived from an EMBL/GenBank/DDBJ whole genome shotgun (WGS) entry which is preliminary data.</text>
</comment>
<comment type="subcellular location">
    <subcellularLocation>
        <location evidence="1">Cell inner membrane</location>
        <topology evidence="1">Multi-pass membrane protein</topology>
    </subcellularLocation>
</comment>
<name>A0A2T1N4W1_9FLAO</name>
<dbReference type="GO" id="GO:0005886">
    <property type="term" value="C:plasma membrane"/>
    <property type="evidence" value="ECO:0007669"/>
    <property type="project" value="UniProtKB-SubCell"/>
</dbReference>
<reference evidence="10 11" key="1">
    <citation type="submission" date="2018-03" db="EMBL/GenBank/DDBJ databases">
        <title>Mesoflavibacter sp. HG37 and Mesoflavibacter sp. HG96 sp.nov., two marine bacteria isolated from seawater of Western Pacific Ocean.</title>
        <authorList>
            <person name="Cheng H."/>
            <person name="Wu Y.-H."/>
            <person name="Guo L.-L."/>
            <person name="Xu X.-W."/>
        </authorList>
    </citation>
    <scope>NUCLEOTIDE SEQUENCE [LARGE SCALE GENOMIC DNA]</scope>
    <source>
        <strain evidence="10 11">KCTC 32269</strain>
    </source>
</reference>
<evidence type="ECO:0000256" key="9">
    <source>
        <dbReference type="SAM" id="Phobius"/>
    </source>
</evidence>
<evidence type="ECO:0000313" key="11">
    <source>
        <dbReference type="Proteomes" id="UP000238426"/>
    </source>
</evidence>
<feature type="transmembrane region" description="Helical" evidence="9">
    <location>
        <begin position="6"/>
        <end position="25"/>
    </location>
</feature>
<evidence type="ECO:0000256" key="3">
    <source>
        <dbReference type="ARBA" id="ARBA00022475"/>
    </source>
</evidence>
<dbReference type="AlphaFoldDB" id="A0A2T1N4W1"/>
<keyword evidence="7 9" id="KW-0472">Membrane</keyword>
<keyword evidence="11" id="KW-1185">Reference proteome</keyword>
<sequence length="184" mass="19936">MELIYTPWAWYVAGPIIAFVLFMMIKLGKSFGMSSNLNTICSMAGAGKISNAFKIDWKANLWSLTLIFGVFLGGIIAFYFLQVEAPQISSQSVEKLQTIGFESVNKSFLPEELFSTDALFSLKGFVIILLAGFLVGFGARYAGGCTSGHAISGLSNLQLPSLIAVIGFFIGGLIMVHIIMPLIF</sequence>
<dbReference type="RefSeq" id="WP_106464031.1">
    <property type="nucleotide sequence ID" value="NZ_PXOQ01000015.1"/>
</dbReference>
<dbReference type="EMBL" id="PXOQ01000015">
    <property type="protein sequence ID" value="PSG86293.1"/>
    <property type="molecule type" value="Genomic_DNA"/>
</dbReference>
<feature type="transmembrane region" description="Helical" evidence="9">
    <location>
        <begin position="162"/>
        <end position="183"/>
    </location>
</feature>
<keyword evidence="2" id="KW-0813">Transport</keyword>
<protein>
    <submittedName>
        <fullName evidence="10">YeeE/YedE family protein</fullName>
    </submittedName>
</protein>
<evidence type="ECO:0000256" key="8">
    <source>
        <dbReference type="ARBA" id="ARBA00035655"/>
    </source>
</evidence>
<dbReference type="Pfam" id="PF04143">
    <property type="entry name" value="Sulf_transp"/>
    <property type="match status" value="1"/>
</dbReference>
<evidence type="ECO:0000256" key="6">
    <source>
        <dbReference type="ARBA" id="ARBA00022989"/>
    </source>
</evidence>
<evidence type="ECO:0000256" key="2">
    <source>
        <dbReference type="ARBA" id="ARBA00022448"/>
    </source>
</evidence>
<organism evidence="10 11">
    <name type="scientific">Aurantibacter aestuarii</name>
    <dbReference type="NCBI Taxonomy" id="1266046"/>
    <lineage>
        <taxon>Bacteria</taxon>
        <taxon>Pseudomonadati</taxon>
        <taxon>Bacteroidota</taxon>
        <taxon>Flavobacteriia</taxon>
        <taxon>Flavobacteriales</taxon>
        <taxon>Flavobacteriaceae</taxon>
        <taxon>Aurantibacter</taxon>
    </lineage>
</organism>
<feature type="transmembrane region" description="Helical" evidence="9">
    <location>
        <begin position="118"/>
        <end position="141"/>
    </location>
</feature>
<keyword evidence="3" id="KW-1003">Cell membrane</keyword>
<keyword evidence="4" id="KW-0997">Cell inner membrane</keyword>
<dbReference type="OrthoDB" id="9814020at2"/>
<evidence type="ECO:0000256" key="4">
    <source>
        <dbReference type="ARBA" id="ARBA00022519"/>
    </source>
</evidence>
<keyword evidence="5 9" id="KW-0812">Transmembrane</keyword>
<dbReference type="PANTHER" id="PTHR30574:SF1">
    <property type="entry name" value="SULPHUR TRANSPORT DOMAIN-CONTAINING PROTEIN"/>
    <property type="match status" value="1"/>
</dbReference>
<keyword evidence="6 9" id="KW-1133">Transmembrane helix</keyword>
<comment type="similarity">
    <text evidence="8">Belongs to the TsuA/YedE (TC 9.B.102) family.</text>
</comment>
<evidence type="ECO:0000256" key="1">
    <source>
        <dbReference type="ARBA" id="ARBA00004429"/>
    </source>
</evidence>
<evidence type="ECO:0000256" key="5">
    <source>
        <dbReference type="ARBA" id="ARBA00022692"/>
    </source>
</evidence>
<accession>A0A2T1N4W1</accession>
<evidence type="ECO:0000256" key="7">
    <source>
        <dbReference type="ARBA" id="ARBA00023136"/>
    </source>
</evidence>
<evidence type="ECO:0000313" key="10">
    <source>
        <dbReference type="EMBL" id="PSG86293.1"/>
    </source>
</evidence>
<feature type="transmembrane region" description="Helical" evidence="9">
    <location>
        <begin position="61"/>
        <end position="81"/>
    </location>
</feature>